<dbReference type="Pfam" id="PF00392">
    <property type="entry name" value="GntR"/>
    <property type="match status" value="1"/>
</dbReference>
<dbReference type="InterPro" id="IPR011711">
    <property type="entry name" value="GntR_C"/>
</dbReference>
<keyword evidence="6" id="KW-1185">Reference proteome</keyword>
<evidence type="ECO:0000256" key="3">
    <source>
        <dbReference type="ARBA" id="ARBA00023163"/>
    </source>
</evidence>
<dbReference type="SMART" id="SM00895">
    <property type="entry name" value="FCD"/>
    <property type="match status" value="1"/>
</dbReference>
<dbReference type="Proteomes" id="UP000198921">
    <property type="component" value="Unassembled WGS sequence"/>
</dbReference>
<protein>
    <submittedName>
        <fullName evidence="5">DNA-binding transcriptional regulator, GntR family</fullName>
    </submittedName>
</protein>
<dbReference type="STRING" id="1137993.SAMN05660209_00014"/>
<dbReference type="SUPFAM" id="SSF48008">
    <property type="entry name" value="GntR ligand-binding domain-like"/>
    <property type="match status" value="1"/>
</dbReference>
<feature type="domain" description="HTH gntR-type" evidence="4">
    <location>
        <begin position="13"/>
        <end position="80"/>
    </location>
</feature>
<evidence type="ECO:0000256" key="1">
    <source>
        <dbReference type="ARBA" id="ARBA00023015"/>
    </source>
</evidence>
<dbReference type="OrthoDB" id="8680240at2"/>
<dbReference type="Gene3D" id="1.20.120.530">
    <property type="entry name" value="GntR ligand-binding domain-like"/>
    <property type="match status" value="1"/>
</dbReference>
<dbReference type="PROSITE" id="PS50949">
    <property type="entry name" value="HTH_GNTR"/>
    <property type="match status" value="1"/>
</dbReference>
<accession>A0A1H3ADP5</accession>
<evidence type="ECO:0000313" key="5">
    <source>
        <dbReference type="EMBL" id="SDX27820.1"/>
    </source>
</evidence>
<dbReference type="GO" id="GO:0003700">
    <property type="term" value="F:DNA-binding transcription factor activity"/>
    <property type="evidence" value="ECO:0007669"/>
    <property type="project" value="InterPro"/>
</dbReference>
<dbReference type="InterPro" id="IPR008920">
    <property type="entry name" value="TF_FadR/GntR_C"/>
</dbReference>
<proteinExistence type="predicted"/>
<dbReference type="Pfam" id="PF07729">
    <property type="entry name" value="FCD"/>
    <property type="match status" value="1"/>
</dbReference>
<dbReference type="Gene3D" id="1.10.10.10">
    <property type="entry name" value="Winged helix-like DNA-binding domain superfamily/Winged helix DNA-binding domain"/>
    <property type="match status" value="1"/>
</dbReference>
<gene>
    <name evidence="5" type="ORF">SAMN05660209_00014</name>
</gene>
<reference evidence="6" key="1">
    <citation type="submission" date="2016-10" db="EMBL/GenBank/DDBJ databases">
        <authorList>
            <person name="Varghese N."/>
            <person name="Submissions S."/>
        </authorList>
    </citation>
    <scope>NUCLEOTIDE SEQUENCE [LARGE SCALE GENOMIC DNA]</scope>
    <source>
        <strain evidence="6">DSM 45422</strain>
    </source>
</reference>
<dbReference type="InterPro" id="IPR036388">
    <property type="entry name" value="WH-like_DNA-bd_sf"/>
</dbReference>
<evidence type="ECO:0000259" key="4">
    <source>
        <dbReference type="PROSITE" id="PS50949"/>
    </source>
</evidence>
<evidence type="ECO:0000313" key="6">
    <source>
        <dbReference type="Proteomes" id="UP000198921"/>
    </source>
</evidence>
<dbReference type="SUPFAM" id="SSF46785">
    <property type="entry name" value="Winged helix' DNA-binding domain"/>
    <property type="match status" value="1"/>
</dbReference>
<dbReference type="SMART" id="SM00345">
    <property type="entry name" value="HTH_GNTR"/>
    <property type="match status" value="1"/>
</dbReference>
<dbReference type="EMBL" id="FNOT01000001">
    <property type="protein sequence ID" value="SDX27820.1"/>
    <property type="molecule type" value="Genomic_DNA"/>
</dbReference>
<dbReference type="PANTHER" id="PTHR43537">
    <property type="entry name" value="TRANSCRIPTIONAL REGULATOR, GNTR FAMILY"/>
    <property type="match status" value="1"/>
</dbReference>
<evidence type="ECO:0000256" key="2">
    <source>
        <dbReference type="ARBA" id="ARBA00023125"/>
    </source>
</evidence>
<keyword evidence="1" id="KW-0805">Transcription regulation</keyword>
<dbReference type="PANTHER" id="PTHR43537:SF24">
    <property type="entry name" value="GLUCONATE OPERON TRANSCRIPTIONAL REPRESSOR"/>
    <property type="match status" value="1"/>
</dbReference>
<dbReference type="GO" id="GO:0003677">
    <property type="term" value="F:DNA binding"/>
    <property type="evidence" value="ECO:0007669"/>
    <property type="project" value="UniProtKB-KW"/>
</dbReference>
<sequence length="216" mass="23554">MPIPLSDPGIDRGLLREDVYRRLRDAIVDGTFAPGEQLKDLELAAWLGVSRTPVREALLRLAHSGLVLAQPGRSTVVSPLDVREVRDARDVVAAMHELAVREAVPVLTEADLATMRDANRRFAAAVQSGDVEQALLADDDLHGVLVTSAGNRALDRVLEQFTPTLRRAERLRFGSLRGRASITQHDELIRLCAAGDVERAAAVAYDTWHSLPSAEA</sequence>
<name>A0A1H3ADP5_9ACTN</name>
<keyword evidence="3" id="KW-0804">Transcription</keyword>
<dbReference type="AlphaFoldDB" id="A0A1H3ADP5"/>
<dbReference type="InterPro" id="IPR036390">
    <property type="entry name" value="WH_DNA-bd_sf"/>
</dbReference>
<dbReference type="RefSeq" id="WP_091150212.1">
    <property type="nucleotide sequence ID" value="NZ_FNOT01000001.1"/>
</dbReference>
<dbReference type="InterPro" id="IPR000524">
    <property type="entry name" value="Tscrpt_reg_HTH_GntR"/>
</dbReference>
<dbReference type="CDD" id="cd07377">
    <property type="entry name" value="WHTH_GntR"/>
    <property type="match status" value="1"/>
</dbReference>
<organism evidence="5 6">
    <name type="scientific">Geodermatophilus africanus</name>
    <dbReference type="NCBI Taxonomy" id="1137993"/>
    <lineage>
        <taxon>Bacteria</taxon>
        <taxon>Bacillati</taxon>
        <taxon>Actinomycetota</taxon>
        <taxon>Actinomycetes</taxon>
        <taxon>Geodermatophilales</taxon>
        <taxon>Geodermatophilaceae</taxon>
        <taxon>Geodermatophilus</taxon>
    </lineage>
</organism>
<keyword evidence="2 5" id="KW-0238">DNA-binding</keyword>